<sequence>MQRAEWGERWAEMASRLIHDNYHSSFLLIVGHLFSSRLSFQKEVLEPFPKIILVPARERHLSSHCMRAAFVPMVWNHLSVSSKDTIAVMPSRTYSVLECQSLPGFSVSTQFAS</sequence>
<dbReference type="EMBL" id="JAAALK010000284">
    <property type="protein sequence ID" value="KAG8068373.1"/>
    <property type="molecule type" value="Genomic_DNA"/>
</dbReference>
<protein>
    <submittedName>
        <fullName evidence="1">Uncharacterized protein</fullName>
    </submittedName>
</protein>
<name>A0A8J5W0R9_ZIZPA</name>
<evidence type="ECO:0000313" key="2">
    <source>
        <dbReference type="Proteomes" id="UP000729402"/>
    </source>
</evidence>
<keyword evidence="2" id="KW-1185">Reference proteome</keyword>
<comment type="caution">
    <text evidence="1">The sequence shown here is derived from an EMBL/GenBank/DDBJ whole genome shotgun (WGS) entry which is preliminary data.</text>
</comment>
<reference evidence="1" key="2">
    <citation type="submission" date="2021-02" db="EMBL/GenBank/DDBJ databases">
        <authorList>
            <person name="Kimball J.A."/>
            <person name="Haas M.W."/>
            <person name="Macchietto M."/>
            <person name="Kono T."/>
            <person name="Duquette J."/>
            <person name="Shao M."/>
        </authorList>
    </citation>
    <scope>NUCLEOTIDE SEQUENCE</scope>
    <source>
        <tissue evidence="1">Fresh leaf tissue</tissue>
    </source>
</reference>
<reference evidence="1" key="1">
    <citation type="journal article" date="2021" name="bioRxiv">
        <title>Whole Genome Assembly and Annotation of Northern Wild Rice, Zizania palustris L., Supports a Whole Genome Duplication in the Zizania Genus.</title>
        <authorList>
            <person name="Haas M."/>
            <person name="Kono T."/>
            <person name="Macchietto M."/>
            <person name="Millas R."/>
            <person name="McGilp L."/>
            <person name="Shao M."/>
            <person name="Duquette J."/>
            <person name="Hirsch C.N."/>
            <person name="Kimball J."/>
        </authorList>
    </citation>
    <scope>NUCLEOTIDE SEQUENCE</scope>
    <source>
        <tissue evidence="1">Fresh leaf tissue</tissue>
    </source>
</reference>
<organism evidence="1 2">
    <name type="scientific">Zizania palustris</name>
    <name type="common">Northern wild rice</name>
    <dbReference type="NCBI Taxonomy" id="103762"/>
    <lineage>
        <taxon>Eukaryota</taxon>
        <taxon>Viridiplantae</taxon>
        <taxon>Streptophyta</taxon>
        <taxon>Embryophyta</taxon>
        <taxon>Tracheophyta</taxon>
        <taxon>Spermatophyta</taxon>
        <taxon>Magnoliopsida</taxon>
        <taxon>Liliopsida</taxon>
        <taxon>Poales</taxon>
        <taxon>Poaceae</taxon>
        <taxon>BOP clade</taxon>
        <taxon>Oryzoideae</taxon>
        <taxon>Oryzeae</taxon>
        <taxon>Zizaniinae</taxon>
        <taxon>Zizania</taxon>
    </lineage>
</organism>
<evidence type="ECO:0000313" key="1">
    <source>
        <dbReference type="EMBL" id="KAG8068373.1"/>
    </source>
</evidence>
<dbReference type="Proteomes" id="UP000729402">
    <property type="component" value="Unassembled WGS sequence"/>
</dbReference>
<gene>
    <name evidence="1" type="ORF">GUJ93_ZPchr0005g15713</name>
</gene>
<dbReference type="AlphaFoldDB" id="A0A8J5W0R9"/>
<accession>A0A8J5W0R9</accession>
<proteinExistence type="predicted"/>